<dbReference type="InterPro" id="IPR001155">
    <property type="entry name" value="OxRdtase_FMN_N"/>
</dbReference>
<dbReference type="AlphaFoldDB" id="A0A1G6BTR1"/>
<evidence type="ECO:0000256" key="5">
    <source>
        <dbReference type="ARBA" id="ARBA00022643"/>
    </source>
</evidence>
<keyword evidence="9" id="KW-0411">Iron-sulfur</keyword>
<comment type="cofactor">
    <cofactor evidence="2">
        <name>[4Fe-4S] cluster</name>
        <dbReference type="ChEBI" id="CHEBI:49883"/>
    </cofactor>
</comment>
<dbReference type="Gene3D" id="3.20.20.70">
    <property type="entry name" value="Aldolase class I"/>
    <property type="match status" value="1"/>
</dbReference>
<dbReference type="SUPFAM" id="SSF51395">
    <property type="entry name" value="FMN-linked oxidoreductases"/>
    <property type="match status" value="1"/>
</dbReference>
<evidence type="ECO:0000256" key="3">
    <source>
        <dbReference type="ARBA" id="ARBA00011048"/>
    </source>
</evidence>
<dbReference type="Pfam" id="PF07992">
    <property type="entry name" value="Pyr_redox_2"/>
    <property type="match status" value="1"/>
</dbReference>
<dbReference type="Gene3D" id="3.50.50.60">
    <property type="entry name" value="FAD/NAD(P)-binding domain"/>
    <property type="match status" value="1"/>
</dbReference>
<dbReference type="GO" id="GO:0016491">
    <property type="term" value="F:oxidoreductase activity"/>
    <property type="evidence" value="ECO:0007669"/>
    <property type="project" value="UniProtKB-KW"/>
</dbReference>
<evidence type="ECO:0000259" key="10">
    <source>
        <dbReference type="Pfam" id="PF00724"/>
    </source>
</evidence>
<keyword evidence="13" id="KW-1185">Reference proteome</keyword>
<protein>
    <submittedName>
        <fullName evidence="12">2,4-dienoyl-CoA reductase</fullName>
    </submittedName>
</protein>
<organism evidence="12 13">
    <name type="scientific">Eubacterium oxidoreducens</name>
    <dbReference type="NCBI Taxonomy" id="1732"/>
    <lineage>
        <taxon>Bacteria</taxon>
        <taxon>Bacillati</taxon>
        <taxon>Bacillota</taxon>
        <taxon>Clostridia</taxon>
        <taxon>Eubacteriales</taxon>
        <taxon>Eubacteriaceae</taxon>
        <taxon>Eubacterium</taxon>
    </lineage>
</organism>
<evidence type="ECO:0000256" key="1">
    <source>
        <dbReference type="ARBA" id="ARBA00001917"/>
    </source>
</evidence>
<dbReference type="PANTHER" id="PTHR42917">
    <property type="entry name" value="2,4-DIENOYL-COA REDUCTASE"/>
    <property type="match status" value="1"/>
</dbReference>
<evidence type="ECO:0000313" key="13">
    <source>
        <dbReference type="Proteomes" id="UP000199228"/>
    </source>
</evidence>
<keyword evidence="7" id="KW-0560">Oxidoreductase</keyword>
<evidence type="ECO:0000256" key="8">
    <source>
        <dbReference type="ARBA" id="ARBA00023004"/>
    </source>
</evidence>
<sequence>MKFEHLLSPMKVGNKTYKNRIVSAPMAFSLIVQNPDAQGPTYRKLESSAKGGNACVIVGELDVNFRDAVRIPGFTYVDFADPNQDPKTFDAVAEYARRIHKHGAIALGELVHCGKEKVPFNDEQEAIGPVETVNSAGVPVRAMTKEDMDRIANDFAVAATYIQKAGYDGVLFHGGHGFIFTQFLSPLMNTRTDEYGGSLENRAKFPLQIIRTVREAVGEDFLLELRIDGTDHQEGGITPEETGQFVQWAEKYLTSIHVTCGIYEESVKSGTESSMFHQHGLNIEQAAIIKQYTSLPVGCVGGINSPEQVEQAIADGKIDFGIFGRQMLADPEFANKCIAGEEDRIRRCLRCYKCFPGSPEEGYDDLPFNSEQLALYVGHCTINPLAHLPFDPEELPAPDKQGKVLVIGGGVAGLQAAMTAADRGHKVTLVEKSDKLGGLLWFTDVDVDKPDLRNFKDMMIREVERRDIEVKMNTEATPEFVKEFGADAVILATGSVPSCPPIPGIEHAHQAMDMYAGKIEVGKKVVMIGGGLVGCEAGLHLQKTGHEVTVVEMLDRVANESFGMYREALVWEMEKNNMGMLPKTKCLKIEADGVTIENADGVQKLPADTVIYALGMKSVDYEELKSAAGDAKVYVIGDAIKPGKVDQATRSGYLAGVSIESEDKTGVDKVQF</sequence>
<dbReference type="CDD" id="cd02803">
    <property type="entry name" value="OYE_like_FMN_family"/>
    <property type="match status" value="1"/>
</dbReference>
<comment type="cofactor">
    <cofactor evidence="1">
        <name>FMN</name>
        <dbReference type="ChEBI" id="CHEBI:58210"/>
    </cofactor>
</comment>
<dbReference type="InterPro" id="IPR013785">
    <property type="entry name" value="Aldolase_TIM"/>
</dbReference>
<accession>A0A1G6BTR1</accession>
<dbReference type="PANTHER" id="PTHR42917:SF2">
    <property type="entry name" value="2,4-DIENOYL-COA REDUCTASE [(2E)-ENOYL-COA-PRODUCING]"/>
    <property type="match status" value="1"/>
</dbReference>
<dbReference type="GO" id="GO:0051536">
    <property type="term" value="F:iron-sulfur cluster binding"/>
    <property type="evidence" value="ECO:0007669"/>
    <property type="project" value="UniProtKB-KW"/>
</dbReference>
<evidence type="ECO:0000313" key="12">
    <source>
        <dbReference type="EMBL" id="SDB23989.1"/>
    </source>
</evidence>
<gene>
    <name evidence="12" type="ORF">SAMN02910417_01801</name>
</gene>
<keyword evidence="4" id="KW-0285">Flavoprotein</keyword>
<dbReference type="PRINTS" id="PR00368">
    <property type="entry name" value="FADPNR"/>
</dbReference>
<evidence type="ECO:0000256" key="6">
    <source>
        <dbReference type="ARBA" id="ARBA00022723"/>
    </source>
</evidence>
<proteinExistence type="inferred from homology"/>
<dbReference type="Gene3D" id="3.40.50.720">
    <property type="entry name" value="NAD(P)-binding Rossmann-like Domain"/>
    <property type="match status" value="1"/>
</dbReference>
<feature type="domain" description="NADH:flavin oxidoreductase/NADH oxidase N-terminal" evidence="10">
    <location>
        <begin position="6"/>
        <end position="339"/>
    </location>
</feature>
<dbReference type="InterPro" id="IPR036188">
    <property type="entry name" value="FAD/NAD-bd_sf"/>
</dbReference>
<evidence type="ECO:0000256" key="4">
    <source>
        <dbReference type="ARBA" id="ARBA00022630"/>
    </source>
</evidence>
<keyword evidence="5" id="KW-0288">FMN</keyword>
<dbReference type="SUPFAM" id="SSF51905">
    <property type="entry name" value="FAD/NAD(P)-binding domain"/>
    <property type="match status" value="1"/>
</dbReference>
<feature type="domain" description="FAD/NAD(P)-binding" evidence="11">
    <location>
        <begin position="403"/>
        <end position="620"/>
    </location>
</feature>
<evidence type="ECO:0000256" key="9">
    <source>
        <dbReference type="ARBA" id="ARBA00023014"/>
    </source>
</evidence>
<evidence type="ECO:0000259" key="11">
    <source>
        <dbReference type="Pfam" id="PF07992"/>
    </source>
</evidence>
<dbReference type="PRINTS" id="PR00411">
    <property type="entry name" value="PNDRDTASEI"/>
</dbReference>
<dbReference type="EMBL" id="FMXR01000012">
    <property type="protein sequence ID" value="SDB23989.1"/>
    <property type="molecule type" value="Genomic_DNA"/>
</dbReference>
<comment type="similarity">
    <text evidence="3">In the N-terminal section; belongs to the NADH:flavin oxidoreductase/NADH oxidase family.</text>
</comment>
<evidence type="ECO:0000256" key="7">
    <source>
        <dbReference type="ARBA" id="ARBA00023002"/>
    </source>
</evidence>
<reference evidence="12 13" key="1">
    <citation type="submission" date="2016-10" db="EMBL/GenBank/DDBJ databases">
        <authorList>
            <person name="de Groot N.N."/>
        </authorList>
    </citation>
    <scope>NUCLEOTIDE SEQUENCE [LARGE SCALE GENOMIC DNA]</scope>
    <source>
        <strain evidence="12 13">DSM 3217</strain>
    </source>
</reference>
<dbReference type="GO" id="GO:0046872">
    <property type="term" value="F:metal ion binding"/>
    <property type="evidence" value="ECO:0007669"/>
    <property type="project" value="UniProtKB-KW"/>
</dbReference>
<dbReference type="STRING" id="1732.SAMN02910417_01801"/>
<name>A0A1G6BTR1_EUBOX</name>
<keyword evidence="6" id="KW-0479">Metal-binding</keyword>
<dbReference type="Pfam" id="PF00724">
    <property type="entry name" value="Oxidored_FMN"/>
    <property type="match status" value="1"/>
</dbReference>
<dbReference type="OrthoDB" id="9772736at2"/>
<dbReference type="InterPro" id="IPR051793">
    <property type="entry name" value="NADH:flavin_oxidoreductase"/>
</dbReference>
<keyword evidence="8" id="KW-0408">Iron</keyword>
<dbReference type="InterPro" id="IPR023753">
    <property type="entry name" value="FAD/NAD-binding_dom"/>
</dbReference>
<dbReference type="Proteomes" id="UP000199228">
    <property type="component" value="Unassembled WGS sequence"/>
</dbReference>
<evidence type="ECO:0000256" key="2">
    <source>
        <dbReference type="ARBA" id="ARBA00001966"/>
    </source>
</evidence>
<dbReference type="RefSeq" id="WP_090174029.1">
    <property type="nucleotide sequence ID" value="NZ_FMXR01000012.1"/>
</dbReference>
<dbReference type="GO" id="GO:0010181">
    <property type="term" value="F:FMN binding"/>
    <property type="evidence" value="ECO:0007669"/>
    <property type="project" value="InterPro"/>
</dbReference>